<dbReference type="RefSeq" id="WP_129622710.1">
    <property type="nucleotide sequence ID" value="NZ_LR215043.1"/>
</dbReference>
<feature type="coiled-coil region" evidence="1">
    <location>
        <begin position="107"/>
        <end position="134"/>
    </location>
</feature>
<accession>A0A449B9K2</accession>
<organism evidence="3 4">
    <name type="scientific">Mycoplasmopsis columbinasalis</name>
    <dbReference type="NCBI Taxonomy" id="114880"/>
    <lineage>
        <taxon>Bacteria</taxon>
        <taxon>Bacillati</taxon>
        <taxon>Mycoplasmatota</taxon>
        <taxon>Mycoplasmoidales</taxon>
        <taxon>Metamycoplasmataceae</taxon>
        <taxon>Mycoplasmopsis</taxon>
    </lineage>
</organism>
<evidence type="ECO:0000256" key="1">
    <source>
        <dbReference type="SAM" id="Coils"/>
    </source>
</evidence>
<evidence type="ECO:0000256" key="2">
    <source>
        <dbReference type="SAM" id="SignalP"/>
    </source>
</evidence>
<feature type="chain" id="PRO_5019298497" description="Lipoprotein" evidence="2">
    <location>
        <begin position="22"/>
        <end position="206"/>
    </location>
</feature>
<evidence type="ECO:0000313" key="3">
    <source>
        <dbReference type="EMBL" id="VEU77848.1"/>
    </source>
</evidence>
<protein>
    <recommendedName>
        <fullName evidence="5">Lipoprotein</fullName>
    </recommendedName>
</protein>
<reference evidence="3 4" key="1">
    <citation type="submission" date="2019-01" db="EMBL/GenBank/DDBJ databases">
        <authorList>
            <consortium name="Pathogen Informatics"/>
        </authorList>
    </citation>
    <scope>NUCLEOTIDE SEQUENCE [LARGE SCALE GENOMIC DNA]</scope>
    <source>
        <strain evidence="3 4">NCTC10184</strain>
    </source>
</reference>
<gene>
    <name evidence="3" type="ORF">NCTC10184_00062</name>
</gene>
<dbReference type="EMBL" id="LR215043">
    <property type="protein sequence ID" value="VEU77848.1"/>
    <property type="molecule type" value="Genomic_DNA"/>
</dbReference>
<feature type="signal peptide" evidence="2">
    <location>
        <begin position="1"/>
        <end position="21"/>
    </location>
</feature>
<name>A0A449B9K2_9BACT</name>
<dbReference type="Proteomes" id="UP000290876">
    <property type="component" value="Chromosome"/>
</dbReference>
<dbReference type="PROSITE" id="PS51257">
    <property type="entry name" value="PROKAR_LIPOPROTEIN"/>
    <property type="match status" value="1"/>
</dbReference>
<evidence type="ECO:0000313" key="4">
    <source>
        <dbReference type="Proteomes" id="UP000290876"/>
    </source>
</evidence>
<sequence>MKKALFSLSSFTLILPLTTLACNTSTSQVSVSEQQEIDKILDEATFSVKDKNLTNRQFTLANLQVNNLDTTKYEIKLGQIQFVNYGQIKTKIWIVSKVKPVLISKHINLILQEMKLAKEELDDIQSKLKIYLKNNSYTAEDFQNAGGDAFEDASSVATLKQYVKLSFSNNRVMNGKYQTTLTLTDLKFNQNKQDYVLDNVLPRENK</sequence>
<keyword evidence="1" id="KW-0175">Coiled coil</keyword>
<dbReference type="AlphaFoldDB" id="A0A449B9K2"/>
<keyword evidence="4" id="KW-1185">Reference proteome</keyword>
<dbReference type="KEGG" id="mcob:NCTC10184_00062"/>
<keyword evidence="2" id="KW-0732">Signal</keyword>
<evidence type="ECO:0008006" key="5">
    <source>
        <dbReference type="Google" id="ProtNLM"/>
    </source>
</evidence>
<proteinExistence type="predicted"/>